<evidence type="ECO:0000313" key="2">
    <source>
        <dbReference type="EMBL" id="KAK9917814.1"/>
    </source>
</evidence>
<proteinExistence type="predicted"/>
<protein>
    <submittedName>
        <fullName evidence="2">Uncharacterized protein</fullName>
    </submittedName>
</protein>
<reference evidence="2 3" key="1">
    <citation type="journal article" date="2024" name="Nat. Commun.">
        <title>Phylogenomics reveals the evolutionary origins of lichenization in chlorophyte algae.</title>
        <authorList>
            <person name="Puginier C."/>
            <person name="Libourel C."/>
            <person name="Otte J."/>
            <person name="Skaloud P."/>
            <person name="Haon M."/>
            <person name="Grisel S."/>
            <person name="Petersen M."/>
            <person name="Berrin J.G."/>
            <person name="Delaux P.M."/>
            <person name="Dal Grande F."/>
            <person name="Keller J."/>
        </authorList>
    </citation>
    <scope>NUCLEOTIDE SEQUENCE [LARGE SCALE GENOMIC DNA]</scope>
    <source>
        <strain evidence="2 3">SAG 216-7</strain>
    </source>
</reference>
<dbReference type="EMBL" id="JALJOT010000002">
    <property type="protein sequence ID" value="KAK9917814.1"/>
    <property type="molecule type" value="Genomic_DNA"/>
</dbReference>
<organism evidence="2 3">
    <name type="scientific">Coccomyxa subellipsoidea</name>
    <dbReference type="NCBI Taxonomy" id="248742"/>
    <lineage>
        <taxon>Eukaryota</taxon>
        <taxon>Viridiplantae</taxon>
        <taxon>Chlorophyta</taxon>
        <taxon>core chlorophytes</taxon>
        <taxon>Trebouxiophyceae</taxon>
        <taxon>Trebouxiophyceae incertae sedis</taxon>
        <taxon>Coccomyxaceae</taxon>
        <taxon>Coccomyxa</taxon>
    </lineage>
</organism>
<dbReference type="Proteomes" id="UP001491310">
    <property type="component" value="Unassembled WGS sequence"/>
</dbReference>
<feature type="transmembrane region" description="Helical" evidence="1">
    <location>
        <begin position="100"/>
        <end position="122"/>
    </location>
</feature>
<gene>
    <name evidence="2" type="ORF">WJX75_008544</name>
</gene>
<keyword evidence="1" id="KW-0812">Transmembrane</keyword>
<name>A0ABR2Z0S4_9CHLO</name>
<comment type="caution">
    <text evidence="2">The sequence shown here is derived from an EMBL/GenBank/DDBJ whole genome shotgun (WGS) entry which is preliminary data.</text>
</comment>
<evidence type="ECO:0000313" key="3">
    <source>
        <dbReference type="Proteomes" id="UP001491310"/>
    </source>
</evidence>
<keyword evidence="3" id="KW-1185">Reference proteome</keyword>
<keyword evidence="1" id="KW-1133">Transmembrane helix</keyword>
<evidence type="ECO:0000256" key="1">
    <source>
        <dbReference type="SAM" id="Phobius"/>
    </source>
</evidence>
<keyword evidence="1" id="KW-0472">Membrane</keyword>
<sequence length="128" mass="14539">MSDPLRDVFQTLQRAPPPKVEKVHDNMVGAFDNFAKEAEKYTPLALMSAGTKSQLKGILKRNWPKIAGGFVEGSIYCALYHHLTLEIKKRTQKRRRLHRALCYTFDVVLPAPIYAPLFGFLLRLASPL</sequence>
<accession>A0ABR2Z0S4</accession>